<evidence type="ECO:0000313" key="2">
    <source>
        <dbReference type="Proteomes" id="UP000830395"/>
    </source>
</evidence>
<reference evidence="1" key="1">
    <citation type="submission" date="2020-02" db="EMBL/GenBank/DDBJ databases">
        <title>Genome sequencing of the panga catfish, Pangasius djambal.</title>
        <authorList>
            <person name="Wen M."/>
            <person name="Zahm M."/>
            <person name="Roques C."/>
            <person name="Cabau C."/>
            <person name="Klopp C."/>
            <person name="Donnadieu C."/>
            <person name="Jouanno E."/>
            <person name="Avarre J.-C."/>
            <person name="Campet M."/>
            <person name="Ha T."/>
            <person name="Dugue R."/>
            <person name="Lampietro C."/>
            <person name="Louis A."/>
            <person name="Herpin A."/>
            <person name="Echchiki A."/>
            <person name="Berthelot C."/>
            <person name="Parey E."/>
            <person name="Roest-Crollius H."/>
            <person name="Braasch I."/>
            <person name="Postlethwait J.H."/>
            <person name="Bobe J."/>
            <person name="Montfort J."/>
            <person name="Bouchez O."/>
            <person name="Begum T."/>
            <person name="Schartl M."/>
            <person name="Gustiano R."/>
            <person name="Guiguen Y."/>
        </authorList>
    </citation>
    <scope>NUCLEOTIDE SEQUENCE</scope>
    <source>
        <strain evidence="1">Pdj_M5554</strain>
    </source>
</reference>
<evidence type="ECO:0000313" key="1">
    <source>
        <dbReference type="EMBL" id="MCJ8739186.1"/>
    </source>
</evidence>
<proteinExistence type="predicted"/>
<organism evidence="1 2">
    <name type="scientific">Pangasius djambal</name>
    <dbReference type="NCBI Taxonomy" id="1691987"/>
    <lineage>
        <taxon>Eukaryota</taxon>
        <taxon>Metazoa</taxon>
        <taxon>Chordata</taxon>
        <taxon>Craniata</taxon>
        <taxon>Vertebrata</taxon>
        <taxon>Euteleostomi</taxon>
        <taxon>Actinopterygii</taxon>
        <taxon>Neopterygii</taxon>
        <taxon>Teleostei</taxon>
        <taxon>Ostariophysi</taxon>
        <taxon>Siluriformes</taxon>
        <taxon>Pangasiidae</taxon>
        <taxon>Pangasius</taxon>
    </lineage>
</organism>
<dbReference type="Proteomes" id="UP000830395">
    <property type="component" value="Chromosome 13"/>
</dbReference>
<accession>A0ACC5YW69</accession>
<gene>
    <name evidence="1" type="ORF">PDJAM_G00044290</name>
</gene>
<name>A0ACC5YW69_9TELE</name>
<protein>
    <submittedName>
        <fullName evidence="1">Uncharacterized protein</fullName>
    </submittedName>
</protein>
<comment type="caution">
    <text evidence="1">The sequence shown here is derived from an EMBL/GenBank/DDBJ whole genome shotgun (WGS) entry which is preliminary data.</text>
</comment>
<sequence length="682" mass="75364">MAELGHTVCVRGLPADLEHERLQDKLLIHFLRERNGGGEISSITIKATDPCAIITFEDNRVALSVCSHRPHVLEVDGRVYELSVSLPWQESLHLNKVILDMSVTIDCNHLPLGEETIKTLTEKFPGLAVNYIKPQRHCTLKGPYSEVNDVVSHLIELLADFEPPSEESLFFARESDRVHLHQKGKDNPPFQPCGLHFGGDISLHQESRYTSPKVNSVKLSQAQKSSDEKIKVWVDAVDVEALSLIMEADVFAYLCSRSEEYRNILQNHGVHVVDVTSAGVTTLYLQSNAKVKTGSKAEHMKHARKELSQLYQQVEGNLRRAQIPRSALNLHGEQTAAFKDLESLLPKVLLSFDQTHVYIVGESSEVSQAKQILLFGSPDENLRAKQEISLSSSPYYSYSPISESETMQMAGASSESSTMTPKMRISAAEKRVRTGEEYKLAARFKNSDMGLLGFGPVERGRTRERQDLTKGINTLTLASNSGPNLSTDLSLGTAGTVNSDQARASQCMVCSKVNAARKPSKEIQVHPHKEEQNTEELKGKEAGTRQKQEQGIQGTMRCTELSMNLPGYEQCRTAKITYSIPDGIQGEEHPNPGLPFQGGVFEAYLPLSSKGQGLLQCLEKAFKQGFTFTVCPSNNTGKAKITWNRIPHKTKITGGKSGNGYPDSTYLKDLSEALRTCGIEGV</sequence>
<dbReference type="EMBL" id="CM040987">
    <property type="protein sequence ID" value="MCJ8739186.1"/>
    <property type="molecule type" value="Genomic_DNA"/>
</dbReference>
<keyword evidence="2" id="KW-1185">Reference proteome</keyword>